<keyword evidence="2 4" id="KW-0489">Methyltransferase</keyword>
<keyword evidence="7" id="KW-1185">Reference proteome</keyword>
<evidence type="ECO:0000256" key="2">
    <source>
        <dbReference type="ARBA" id="ARBA00022603"/>
    </source>
</evidence>
<accession>A0AAE9WB56</accession>
<evidence type="ECO:0000256" key="3">
    <source>
        <dbReference type="ARBA" id="ARBA00022679"/>
    </source>
</evidence>
<dbReference type="Gene3D" id="3.40.50.150">
    <property type="entry name" value="Vaccinia Virus protein VP39"/>
    <property type="match status" value="1"/>
</dbReference>
<evidence type="ECO:0000256" key="1">
    <source>
        <dbReference type="ARBA" id="ARBA00009725"/>
    </source>
</evidence>
<dbReference type="GO" id="GO:0052735">
    <property type="term" value="F:tRNA (cytidine-3-)-methyltransferase activity"/>
    <property type="evidence" value="ECO:0007669"/>
    <property type="project" value="TreeGrafter"/>
</dbReference>
<dbReference type="GeneID" id="80874061"/>
<gene>
    <name evidence="6" type="primary">trm140</name>
    <name evidence="6" type="ORF">SOMG_00578</name>
</gene>
<dbReference type="CDD" id="cd02440">
    <property type="entry name" value="AdoMet_MTases"/>
    <property type="match status" value="1"/>
</dbReference>
<dbReference type="InterPro" id="IPR029063">
    <property type="entry name" value="SAM-dependent_MTases_sf"/>
</dbReference>
<dbReference type="InterPro" id="IPR026113">
    <property type="entry name" value="METTL2/6/8-like"/>
</dbReference>
<evidence type="ECO:0000313" key="7">
    <source>
        <dbReference type="Proteomes" id="UP001212411"/>
    </source>
</evidence>
<keyword evidence="3 4" id="KW-0808">Transferase</keyword>
<sequence>MSKKQASSVRDANFSINETFGGRLLKEEDQVFDFNAWDHVEWDEEHLSMAEKRIAEQKENPVVNKDEYMANPNEYWDRFYEKNEGNFFMNRRWIAQEFPDLLQLVQPDIGQKVLLEVGCGAGNTIWPILAENKNKELKVYPVDYSKKAIDVVYQNPLYDPNHCHASVWDLAGPTLPEGLTENSTDAVTLIFCFSALSPDQWNQAVDNLYRVLKPGGVIFFRDYGRLDLTQLRAKKNRYLDENFYIRGDGTRVYYLDNDEIQKIFGEKFEICQNGVDKRLIVNRKKKVKMYRCWLQAKFRKE</sequence>
<dbReference type="SUPFAM" id="SSF53335">
    <property type="entry name" value="S-adenosyl-L-methionine-dependent methyltransferases"/>
    <property type="match status" value="1"/>
</dbReference>
<dbReference type="Proteomes" id="UP001212411">
    <property type="component" value="Chromosome 1"/>
</dbReference>
<proteinExistence type="inferred from homology"/>
<reference evidence="6 7" key="1">
    <citation type="journal article" date="2023" name="G3 (Bethesda)">
        <title>A high-quality reference genome for the fission yeast Schizosaccharomyces osmophilus.</title>
        <authorList>
            <person name="Jia G.S."/>
            <person name="Zhang W.C."/>
            <person name="Liang Y."/>
            <person name="Liu X.H."/>
            <person name="Rhind N."/>
            <person name="Pidoux A."/>
            <person name="Brysch-Herzberg M."/>
            <person name="Du L.L."/>
        </authorList>
    </citation>
    <scope>NUCLEOTIDE SEQUENCE [LARGE SCALE GENOMIC DNA]</scope>
    <source>
        <strain evidence="6 7">CBS 15793</strain>
    </source>
</reference>
<name>A0AAE9WB56_9SCHI</name>
<dbReference type="PIRSF" id="PIRSF037755">
    <property type="entry name" value="Mettl2_prd"/>
    <property type="match status" value="1"/>
</dbReference>
<comment type="function">
    <text evidence="4">S-adenosyl-L-methionine-dependent methyltransferase.</text>
</comment>
<dbReference type="AlphaFoldDB" id="A0AAE9WB56"/>
<dbReference type="PANTHER" id="PTHR22809">
    <property type="entry name" value="METHYLTRANSFERASE-RELATED"/>
    <property type="match status" value="1"/>
</dbReference>
<dbReference type="EC" id="2.1.1.-" evidence="4"/>
<evidence type="ECO:0000259" key="5">
    <source>
        <dbReference type="Pfam" id="PF08242"/>
    </source>
</evidence>
<comment type="similarity">
    <text evidence="1 4">Belongs to the methyltransferase superfamily. METL family.</text>
</comment>
<dbReference type="Pfam" id="PF08242">
    <property type="entry name" value="Methyltransf_12"/>
    <property type="match status" value="1"/>
</dbReference>
<feature type="domain" description="Methyltransferase type 12" evidence="5">
    <location>
        <begin position="115"/>
        <end position="218"/>
    </location>
</feature>
<evidence type="ECO:0000256" key="4">
    <source>
        <dbReference type="PIRNR" id="PIRNR037755"/>
    </source>
</evidence>
<dbReference type="EMBL" id="CP115611">
    <property type="protein sequence ID" value="WBW72201.1"/>
    <property type="molecule type" value="Genomic_DNA"/>
</dbReference>
<dbReference type="PANTHER" id="PTHR22809:SF11">
    <property type="entry name" value="TRNA N(3)-METHYLCYTIDINE METHYLTRANSFERASE METTL2"/>
    <property type="match status" value="1"/>
</dbReference>
<evidence type="ECO:0000313" key="6">
    <source>
        <dbReference type="EMBL" id="WBW72201.1"/>
    </source>
</evidence>
<protein>
    <recommendedName>
        <fullName evidence="4">tRNA N(3)-methylcytidine methyltransferase</fullName>
        <ecNumber evidence="4">2.1.1.-</ecNumber>
    </recommendedName>
</protein>
<organism evidence="6 7">
    <name type="scientific">Schizosaccharomyces osmophilus</name>
    <dbReference type="NCBI Taxonomy" id="2545709"/>
    <lineage>
        <taxon>Eukaryota</taxon>
        <taxon>Fungi</taxon>
        <taxon>Dikarya</taxon>
        <taxon>Ascomycota</taxon>
        <taxon>Taphrinomycotina</taxon>
        <taxon>Schizosaccharomycetes</taxon>
        <taxon>Schizosaccharomycetales</taxon>
        <taxon>Schizosaccharomycetaceae</taxon>
        <taxon>Schizosaccharomyces</taxon>
    </lineage>
</organism>
<dbReference type="GO" id="GO:0032259">
    <property type="term" value="P:methylation"/>
    <property type="evidence" value="ECO:0007669"/>
    <property type="project" value="UniProtKB-KW"/>
</dbReference>
<dbReference type="InterPro" id="IPR013217">
    <property type="entry name" value="Methyltransf_12"/>
</dbReference>
<dbReference type="KEGG" id="som:SOMG_00578"/>
<dbReference type="RefSeq" id="XP_056036444.1">
    <property type="nucleotide sequence ID" value="XM_056179372.1"/>
</dbReference>